<reference evidence="1" key="1">
    <citation type="journal article" date="2020" name="Nature">
        <title>Giant virus diversity and host interactions through global metagenomics.</title>
        <authorList>
            <person name="Schulz F."/>
            <person name="Roux S."/>
            <person name="Paez-Espino D."/>
            <person name="Jungbluth S."/>
            <person name="Walsh D.A."/>
            <person name="Denef V.J."/>
            <person name="McMahon K.D."/>
            <person name="Konstantinidis K.T."/>
            <person name="Eloe-Fadrosh E.A."/>
            <person name="Kyrpides N.C."/>
            <person name="Woyke T."/>
        </authorList>
    </citation>
    <scope>NUCLEOTIDE SEQUENCE</scope>
    <source>
        <strain evidence="1">GVMAG-S-1062768-28</strain>
    </source>
</reference>
<sequence>MYPNGKRSYDACSLNCTRVDNDMHFCDDKDKTNCNGEGDHDCDRNDICPQCKSFACELCLVECGICKVAACERCFEDLELLTIYNETRIPFYRCKTCDPPLKCDACVGYIDRYPCWCRVKYDECNKNFCPSCIFNCQQCNRDYCWNHMDTNTICKQCTEYTF</sequence>
<proteinExistence type="predicted"/>
<protein>
    <submittedName>
        <fullName evidence="1">Uncharacterized protein</fullName>
    </submittedName>
</protein>
<dbReference type="AlphaFoldDB" id="A0A6C0JQ91"/>
<evidence type="ECO:0000313" key="1">
    <source>
        <dbReference type="EMBL" id="QHU07932.1"/>
    </source>
</evidence>
<accession>A0A6C0JQ91</accession>
<name>A0A6C0JQ91_9ZZZZ</name>
<organism evidence="1">
    <name type="scientific">viral metagenome</name>
    <dbReference type="NCBI Taxonomy" id="1070528"/>
    <lineage>
        <taxon>unclassified sequences</taxon>
        <taxon>metagenomes</taxon>
        <taxon>organismal metagenomes</taxon>
    </lineage>
</organism>
<dbReference type="EMBL" id="MN740694">
    <property type="protein sequence ID" value="QHU07932.1"/>
    <property type="molecule type" value="Genomic_DNA"/>
</dbReference>